<protein>
    <recommendedName>
        <fullName evidence="2">5'-3' exonuclease domain-containing protein</fullName>
    </recommendedName>
</protein>
<dbReference type="InterPro" id="IPR036279">
    <property type="entry name" value="5-3_exonuclease_C_sf"/>
</dbReference>
<dbReference type="InterPro" id="IPR002421">
    <property type="entry name" value="5-3_exonuclease"/>
</dbReference>
<dbReference type="InterPro" id="IPR038969">
    <property type="entry name" value="FEN"/>
</dbReference>
<feature type="non-terminal residue" evidence="3">
    <location>
        <position position="164"/>
    </location>
</feature>
<dbReference type="GO" id="GO:0003677">
    <property type="term" value="F:DNA binding"/>
    <property type="evidence" value="ECO:0007669"/>
    <property type="project" value="UniProtKB-KW"/>
</dbReference>
<dbReference type="SMART" id="SM00475">
    <property type="entry name" value="53EXOc"/>
    <property type="match status" value="1"/>
</dbReference>
<evidence type="ECO:0000256" key="1">
    <source>
        <dbReference type="ARBA" id="ARBA00023125"/>
    </source>
</evidence>
<dbReference type="Gene3D" id="1.10.150.20">
    <property type="entry name" value="5' to 3' exonuclease, C-terminal subdomain"/>
    <property type="match status" value="1"/>
</dbReference>
<dbReference type="CDD" id="cd09898">
    <property type="entry name" value="H3TH_53EXO"/>
    <property type="match status" value="1"/>
</dbReference>
<evidence type="ECO:0000313" key="3">
    <source>
        <dbReference type="EMBL" id="GAI42259.1"/>
    </source>
</evidence>
<dbReference type="Pfam" id="PF01367">
    <property type="entry name" value="5_3_exonuc"/>
    <property type="match status" value="1"/>
</dbReference>
<dbReference type="AlphaFoldDB" id="X1QG49"/>
<reference evidence="3" key="1">
    <citation type="journal article" date="2014" name="Front. Microbiol.">
        <title>High frequency of phylogenetically diverse reductive dehalogenase-homologous genes in deep subseafloor sedimentary metagenomes.</title>
        <authorList>
            <person name="Kawai M."/>
            <person name="Futagami T."/>
            <person name="Toyoda A."/>
            <person name="Takaki Y."/>
            <person name="Nishi S."/>
            <person name="Hori S."/>
            <person name="Arai W."/>
            <person name="Tsubouchi T."/>
            <person name="Morono Y."/>
            <person name="Uchiyama I."/>
            <person name="Ito T."/>
            <person name="Fujiyama A."/>
            <person name="Inagaki F."/>
            <person name="Takami H."/>
        </authorList>
    </citation>
    <scope>NUCLEOTIDE SEQUENCE</scope>
    <source>
        <strain evidence="3">Expedition CK06-06</strain>
    </source>
</reference>
<dbReference type="InterPro" id="IPR008918">
    <property type="entry name" value="HhH2"/>
</dbReference>
<name>X1QG49_9ZZZZ</name>
<dbReference type="SMART" id="SM00279">
    <property type="entry name" value="HhH2"/>
    <property type="match status" value="1"/>
</dbReference>
<evidence type="ECO:0000259" key="2">
    <source>
        <dbReference type="SMART" id="SM00475"/>
    </source>
</evidence>
<dbReference type="EMBL" id="BARV01029197">
    <property type="protein sequence ID" value="GAI42259.1"/>
    <property type="molecule type" value="Genomic_DNA"/>
</dbReference>
<keyword evidence="1" id="KW-0238">DNA-binding</keyword>
<dbReference type="PANTHER" id="PTHR42646:SF2">
    <property type="entry name" value="5'-3' EXONUCLEASE FAMILY PROTEIN"/>
    <property type="match status" value="1"/>
</dbReference>
<dbReference type="GO" id="GO:0008409">
    <property type="term" value="F:5'-3' exonuclease activity"/>
    <property type="evidence" value="ECO:0007669"/>
    <property type="project" value="InterPro"/>
</dbReference>
<comment type="caution">
    <text evidence="3">The sequence shown here is derived from an EMBL/GenBank/DDBJ whole genome shotgun (WGS) entry which is preliminary data.</text>
</comment>
<proteinExistence type="predicted"/>
<organism evidence="3">
    <name type="scientific">marine sediment metagenome</name>
    <dbReference type="NCBI Taxonomy" id="412755"/>
    <lineage>
        <taxon>unclassified sequences</taxon>
        <taxon>metagenomes</taxon>
        <taxon>ecological metagenomes</taxon>
    </lineage>
</organism>
<dbReference type="GO" id="GO:0033567">
    <property type="term" value="P:DNA replication, Okazaki fragment processing"/>
    <property type="evidence" value="ECO:0007669"/>
    <property type="project" value="InterPro"/>
</dbReference>
<dbReference type="InterPro" id="IPR020045">
    <property type="entry name" value="DNA_polI_H3TH"/>
</dbReference>
<dbReference type="FunFam" id="1.10.150.20:FF:000003">
    <property type="entry name" value="DNA polymerase I"/>
    <property type="match status" value="1"/>
</dbReference>
<dbReference type="SUPFAM" id="SSF47807">
    <property type="entry name" value="5' to 3' exonuclease, C-terminal subdomain"/>
    <property type="match status" value="1"/>
</dbReference>
<accession>X1QG49</accession>
<sequence length="164" mass="18706">MLLLSASTDSNQVLYPRRQFRDTKLYDEEAVRERYDLEPGQLIDLKALMGDSSDNIPGVRGVGDKTATRLLKQYGSVEAIYEHLDQVTQSRFRKALERGRDAAVMSKHLVTIVRDVDITLDLAASKWPRFERAEVMELLRELGFRFPGVTHSPARDNRRGSAAW</sequence>
<feature type="domain" description="5'-3' exonuclease" evidence="2">
    <location>
        <begin position="1"/>
        <end position="128"/>
    </location>
</feature>
<dbReference type="GO" id="GO:0017108">
    <property type="term" value="F:5'-flap endonuclease activity"/>
    <property type="evidence" value="ECO:0007669"/>
    <property type="project" value="InterPro"/>
</dbReference>
<gene>
    <name evidence="3" type="ORF">S06H3_46607</name>
</gene>
<dbReference type="PANTHER" id="PTHR42646">
    <property type="entry name" value="FLAP ENDONUCLEASE XNI"/>
    <property type="match status" value="1"/>
</dbReference>